<keyword evidence="5 7" id="KW-0648">Protein biosynthesis</keyword>
<dbReference type="InterPro" id="IPR036925">
    <property type="entry name" value="TIF_IF2_dom3_sf"/>
</dbReference>
<feature type="compositionally biased region" description="Low complexity" evidence="9">
    <location>
        <begin position="26"/>
        <end position="57"/>
    </location>
</feature>
<feature type="binding site" evidence="7">
    <location>
        <begin position="299"/>
        <end position="302"/>
    </location>
    <ligand>
        <name>GTP</name>
        <dbReference type="ChEBI" id="CHEBI:37565"/>
    </ligand>
</feature>
<dbReference type="GO" id="GO:0005525">
    <property type="term" value="F:GTP binding"/>
    <property type="evidence" value="ECO:0007669"/>
    <property type="project" value="UniProtKB-KW"/>
</dbReference>
<dbReference type="SUPFAM" id="SSF52540">
    <property type="entry name" value="P-loop containing nucleoside triphosphate hydrolases"/>
    <property type="match status" value="1"/>
</dbReference>
<dbReference type="Pfam" id="PF00009">
    <property type="entry name" value="GTP_EFTU"/>
    <property type="match status" value="1"/>
</dbReference>
<keyword evidence="7" id="KW-0963">Cytoplasm</keyword>
<evidence type="ECO:0000256" key="9">
    <source>
        <dbReference type="SAM" id="MobiDB-lite"/>
    </source>
</evidence>
<name>A0A2L0F504_SORCE</name>
<dbReference type="InterPro" id="IPR006847">
    <property type="entry name" value="IF2_N"/>
</dbReference>
<dbReference type="NCBIfam" id="TIGR00231">
    <property type="entry name" value="small_GTP"/>
    <property type="match status" value="1"/>
</dbReference>
<dbReference type="InterPro" id="IPR009000">
    <property type="entry name" value="Transl_B-barrel_sf"/>
</dbReference>
<dbReference type="InterPro" id="IPR005225">
    <property type="entry name" value="Small_GTP-bd"/>
</dbReference>
<gene>
    <name evidence="7 11" type="primary">infB</name>
    <name evidence="11" type="ORF">SOCE26_081230</name>
</gene>
<evidence type="ECO:0000256" key="1">
    <source>
        <dbReference type="ARBA" id="ARBA00007733"/>
    </source>
</evidence>
<dbReference type="PANTHER" id="PTHR43381">
    <property type="entry name" value="TRANSLATION INITIATION FACTOR IF-2-RELATED"/>
    <property type="match status" value="1"/>
</dbReference>
<dbReference type="CDD" id="cd03692">
    <property type="entry name" value="mtIF2_IVc"/>
    <property type="match status" value="1"/>
</dbReference>
<dbReference type="InterPro" id="IPR023115">
    <property type="entry name" value="TIF_IF2_dom3"/>
</dbReference>
<protein>
    <recommendedName>
        <fullName evidence="2 7">Translation initiation factor IF-2</fullName>
    </recommendedName>
</protein>
<dbReference type="InterPro" id="IPR044145">
    <property type="entry name" value="IF2_II"/>
</dbReference>
<evidence type="ECO:0000256" key="5">
    <source>
        <dbReference type="ARBA" id="ARBA00022917"/>
    </source>
</evidence>
<evidence type="ECO:0000256" key="7">
    <source>
        <dbReference type="HAMAP-Rule" id="MF_00100"/>
    </source>
</evidence>
<dbReference type="Pfam" id="PF11987">
    <property type="entry name" value="IF-2"/>
    <property type="match status" value="1"/>
</dbReference>
<evidence type="ECO:0000256" key="6">
    <source>
        <dbReference type="ARBA" id="ARBA00023134"/>
    </source>
</evidence>
<dbReference type="FunFam" id="2.40.30.10:FF:000007">
    <property type="entry name" value="Translation initiation factor IF-2"/>
    <property type="match status" value="1"/>
</dbReference>
<dbReference type="CDD" id="cd03702">
    <property type="entry name" value="IF2_mtIF2_II"/>
    <property type="match status" value="1"/>
</dbReference>
<dbReference type="Gene3D" id="3.40.50.300">
    <property type="entry name" value="P-loop containing nucleotide triphosphate hydrolases"/>
    <property type="match status" value="1"/>
</dbReference>
<dbReference type="InterPro" id="IPR000795">
    <property type="entry name" value="T_Tr_GTP-bd_dom"/>
</dbReference>
<evidence type="ECO:0000256" key="4">
    <source>
        <dbReference type="ARBA" id="ARBA00022741"/>
    </source>
</evidence>
<dbReference type="NCBIfam" id="TIGR00487">
    <property type="entry name" value="IF-2"/>
    <property type="match status" value="1"/>
</dbReference>
<dbReference type="CDD" id="cd01887">
    <property type="entry name" value="IF2_eIF5B"/>
    <property type="match status" value="1"/>
</dbReference>
<feature type="compositionally biased region" description="Low complexity" evidence="9">
    <location>
        <begin position="73"/>
        <end position="95"/>
    </location>
</feature>
<dbReference type="Pfam" id="PF04760">
    <property type="entry name" value="IF2_N"/>
    <property type="match status" value="1"/>
</dbReference>
<proteinExistence type="inferred from homology"/>
<feature type="region of interest" description="G-domain" evidence="7">
    <location>
        <begin position="193"/>
        <end position="341"/>
    </location>
</feature>
<dbReference type="FunFam" id="3.40.50.300:FF:000019">
    <property type="entry name" value="Translation initiation factor IF-2"/>
    <property type="match status" value="1"/>
</dbReference>
<dbReference type="InterPro" id="IPR000178">
    <property type="entry name" value="TF_IF2_bacterial-like"/>
</dbReference>
<dbReference type="PROSITE" id="PS51722">
    <property type="entry name" value="G_TR_2"/>
    <property type="match status" value="1"/>
</dbReference>
<dbReference type="Pfam" id="PF22042">
    <property type="entry name" value="EF-G_D2"/>
    <property type="match status" value="1"/>
</dbReference>
<accession>A0A2L0F504</accession>
<dbReference type="Gene3D" id="3.40.50.10050">
    <property type="entry name" value="Translation initiation factor IF- 2, domain 3"/>
    <property type="match status" value="1"/>
</dbReference>
<dbReference type="SUPFAM" id="SSF52156">
    <property type="entry name" value="Initiation factor IF2/eIF5b, domain 3"/>
    <property type="match status" value="1"/>
</dbReference>
<evidence type="ECO:0000313" key="12">
    <source>
        <dbReference type="Proteomes" id="UP000238348"/>
    </source>
</evidence>
<dbReference type="InterPro" id="IPR053905">
    <property type="entry name" value="EF-G-like_DII"/>
</dbReference>
<feature type="binding site" evidence="7">
    <location>
        <begin position="245"/>
        <end position="249"/>
    </location>
    <ligand>
        <name>GTP</name>
        <dbReference type="ChEBI" id="CHEBI:37565"/>
    </ligand>
</feature>
<dbReference type="FunFam" id="2.40.30.10:FF:000008">
    <property type="entry name" value="Translation initiation factor IF-2"/>
    <property type="match status" value="1"/>
</dbReference>
<reference evidence="11 12" key="1">
    <citation type="submission" date="2015-09" db="EMBL/GenBank/DDBJ databases">
        <title>Sorangium comparison.</title>
        <authorList>
            <person name="Zaburannyi N."/>
            <person name="Bunk B."/>
            <person name="Overmann J."/>
            <person name="Mueller R."/>
        </authorList>
    </citation>
    <scope>NUCLEOTIDE SEQUENCE [LARGE SCALE GENOMIC DNA]</scope>
    <source>
        <strain evidence="11 12">So ce26</strain>
    </source>
</reference>
<dbReference type="EMBL" id="CP012673">
    <property type="protein sequence ID" value="AUX46617.1"/>
    <property type="molecule type" value="Genomic_DNA"/>
</dbReference>
<dbReference type="GO" id="GO:0005829">
    <property type="term" value="C:cytosol"/>
    <property type="evidence" value="ECO:0007669"/>
    <property type="project" value="TreeGrafter"/>
</dbReference>
<organism evidence="11 12">
    <name type="scientific">Sorangium cellulosum</name>
    <name type="common">Polyangium cellulosum</name>
    <dbReference type="NCBI Taxonomy" id="56"/>
    <lineage>
        <taxon>Bacteria</taxon>
        <taxon>Pseudomonadati</taxon>
        <taxon>Myxococcota</taxon>
        <taxon>Polyangia</taxon>
        <taxon>Polyangiales</taxon>
        <taxon>Polyangiaceae</taxon>
        <taxon>Sorangium</taxon>
    </lineage>
</organism>
<evidence type="ECO:0000259" key="10">
    <source>
        <dbReference type="PROSITE" id="PS51722"/>
    </source>
</evidence>
<dbReference type="InterPro" id="IPR015760">
    <property type="entry name" value="TIF_IF2"/>
</dbReference>
<evidence type="ECO:0000256" key="3">
    <source>
        <dbReference type="ARBA" id="ARBA00022540"/>
    </source>
</evidence>
<keyword evidence="3 7" id="KW-0396">Initiation factor</keyword>
<keyword evidence="6 7" id="KW-0342">GTP-binding</keyword>
<dbReference type="GO" id="GO:0003743">
    <property type="term" value="F:translation initiation factor activity"/>
    <property type="evidence" value="ECO:0007669"/>
    <property type="project" value="UniProtKB-UniRule"/>
</dbReference>
<sequence>MPRRTGIEVWSGRPGVPRPEAPRSWQRAPSQPAPARGAQQPPARGAQHAPAPGARPATSRPADGPSSRRDPRFNAPGRPGAPRRAPEAPRQPAAPSTQEMSARKKVVKIEEQVSLHTLAARMGVKATDVLLKLLALGVTGVHVNSVIDADAAKLVASDFGWDVEDVAVTEEQILEHARGPEEDEAGPLSPRSPIVTVMGHVDHGKTSLLDRIRQSKVAAGEAGGITQHVGAYRVKTSKGTITFLDTPGHEAFTEMRARGASLTDIIVLVVAADEGERPQTREAIRHAQSAKVPVVVAVNKVDKPGADPERIRRELGPLGLAPEAWGGDTLYCDVSAKTGEGIEDLLEMISLQAEMLRLQANPKRPATGTVVEALLDRGKGPLARVLVTDGTLRTGDVVIAGAAWGRVRAMTDELGRRVAEAGPSTPVEILGLSDVPKAGDTLYAARDQKKAQALAEARRTKAGKVQASTPLSLAGLAGRLAAAGQMELRLILKADVQGSVEALSSALARLSTDKVRVNITHAGVGAVTEGDVNLASAAKAIVVGFNVRPTGKAASLAEAEGVEIRSYDVIYAAIDDVMKAMAGLLAPVVVEKPLGAAEVRELFKVGKLGTIAGCMVTTGSVKRSGKVRLVRDGAKVWEGKIAGLRRVKEDVSSVERLTECGILLDGYSALKPGDVIECYEMQEVAATL</sequence>
<dbReference type="PANTHER" id="PTHR43381:SF5">
    <property type="entry name" value="TR-TYPE G DOMAIN-CONTAINING PROTEIN"/>
    <property type="match status" value="1"/>
</dbReference>
<evidence type="ECO:0000256" key="8">
    <source>
        <dbReference type="RuleBase" id="RU000644"/>
    </source>
</evidence>
<feature type="domain" description="Tr-type G" evidence="10">
    <location>
        <begin position="190"/>
        <end position="359"/>
    </location>
</feature>
<dbReference type="FunFam" id="3.40.50.10050:FF:000001">
    <property type="entry name" value="Translation initiation factor IF-2"/>
    <property type="match status" value="1"/>
</dbReference>
<dbReference type="Gene3D" id="2.40.30.10">
    <property type="entry name" value="Translation factors"/>
    <property type="match status" value="2"/>
</dbReference>
<dbReference type="InterPro" id="IPR027417">
    <property type="entry name" value="P-loop_NTPase"/>
</dbReference>
<dbReference type="GO" id="GO:0003924">
    <property type="term" value="F:GTPase activity"/>
    <property type="evidence" value="ECO:0007669"/>
    <property type="project" value="UniProtKB-UniRule"/>
</dbReference>
<keyword evidence="4 7" id="KW-0547">Nucleotide-binding</keyword>
<dbReference type="Proteomes" id="UP000238348">
    <property type="component" value="Chromosome"/>
</dbReference>
<comment type="function">
    <text evidence="7 8">One of the essential components for the initiation of protein synthesis. Protects formylmethionyl-tRNA from spontaneous hydrolysis and promotes its binding to the 30S ribosomal subunits. Also involved in the hydrolysis of GTP during the formation of the 70S ribosomal complex.</text>
</comment>
<feature type="binding site" evidence="7">
    <location>
        <begin position="199"/>
        <end position="206"/>
    </location>
    <ligand>
        <name>GTP</name>
        <dbReference type="ChEBI" id="CHEBI:37565"/>
    </ligand>
</feature>
<comment type="similarity">
    <text evidence="1 7 8">Belongs to the TRAFAC class translation factor GTPase superfamily. Classic translation factor GTPase family. IF-2 subfamily.</text>
</comment>
<dbReference type="SUPFAM" id="SSF50447">
    <property type="entry name" value="Translation proteins"/>
    <property type="match status" value="2"/>
</dbReference>
<dbReference type="AlphaFoldDB" id="A0A2L0F504"/>
<feature type="region of interest" description="Disordered" evidence="9">
    <location>
        <begin position="1"/>
        <end position="104"/>
    </location>
</feature>
<comment type="subcellular location">
    <subcellularLocation>
        <location evidence="7">Cytoplasm</location>
    </subcellularLocation>
</comment>
<evidence type="ECO:0000313" key="11">
    <source>
        <dbReference type="EMBL" id="AUX46617.1"/>
    </source>
</evidence>
<dbReference type="HAMAP" id="MF_00100_B">
    <property type="entry name" value="IF_2_B"/>
    <property type="match status" value="1"/>
</dbReference>
<evidence type="ECO:0000256" key="2">
    <source>
        <dbReference type="ARBA" id="ARBA00020675"/>
    </source>
</evidence>